<evidence type="ECO:0000256" key="3">
    <source>
        <dbReference type="ARBA" id="ARBA00022989"/>
    </source>
</evidence>
<evidence type="ECO:0000256" key="5">
    <source>
        <dbReference type="SAM" id="MobiDB-lite"/>
    </source>
</evidence>
<keyword evidence="4 6" id="KW-0472">Membrane</keyword>
<feature type="transmembrane region" description="Helical" evidence="6">
    <location>
        <begin position="391"/>
        <end position="424"/>
    </location>
</feature>
<feature type="transmembrane region" description="Helical" evidence="6">
    <location>
        <begin position="334"/>
        <end position="354"/>
    </location>
</feature>
<feature type="transmembrane region" description="Helical" evidence="6">
    <location>
        <begin position="168"/>
        <end position="190"/>
    </location>
</feature>
<keyword evidence="2 6" id="KW-0812">Transmembrane</keyword>
<feature type="transmembrane region" description="Helical" evidence="6">
    <location>
        <begin position="86"/>
        <end position="103"/>
    </location>
</feature>
<evidence type="ECO:0000256" key="2">
    <source>
        <dbReference type="ARBA" id="ARBA00022692"/>
    </source>
</evidence>
<feature type="transmembrane region" description="Helical" evidence="6">
    <location>
        <begin position="12"/>
        <end position="32"/>
    </location>
</feature>
<evidence type="ECO:0000256" key="6">
    <source>
        <dbReference type="SAM" id="Phobius"/>
    </source>
</evidence>
<feature type="transmembrane region" description="Helical" evidence="6">
    <location>
        <begin position="115"/>
        <end position="133"/>
    </location>
</feature>
<feature type="transmembrane region" description="Helical" evidence="6">
    <location>
        <begin position="62"/>
        <end position="80"/>
    </location>
</feature>
<feature type="domain" description="SLC26A/SulP transporter" evidence="7">
    <location>
        <begin position="9"/>
        <end position="395"/>
    </location>
</feature>
<dbReference type="RefSeq" id="WP_147930898.1">
    <property type="nucleotide sequence ID" value="NZ_VOXD01000016.1"/>
</dbReference>
<feature type="region of interest" description="Disordered" evidence="5">
    <location>
        <begin position="521"/>
        <end position="546"/>
    </location>
</feature>
<dbReference type="PANTHER" id="PTHR11814">
    <property type="entry name" value="SULFATE TRANSPORTER"/>
    <property type="match status" value="1"/>
</dbReference>
<feature type="transmembrane region" description="Helical" evidence="6">
    <location>
        <begin position="361"/>
        <end position="379"/>
    </location>
</feature>
<feature type="transmembrane region" description="Helical" evidence="6">
    <location>
        <begin position="259"/>
        <end position="281"/>
    </location>
</feature>
<organism evidence="8 9">
    <name type="scientific">Neolewinella aurantiaca</name>
    <dbReference type="NCBI Taxonomy" id="2602767"/>
    <lineage>
        <taxon>Bacteria</taxon>
        <taxon>Pseudomonadati</taxon>
        <taxon>Bacteroidota</taxon>
        <taxon>Saprospiria</taxon>
        <taxon>Saprospirales</taxon>
        <taxon>Lewinellaceae</taxon>
        <taxon>Neolewinella</taxon>
    </lineage>
</organism>
<evidence type="ECO:0000256" key="4">
    <source>
        <dbReference type="ARBA" id="ARBA00023136"/>
    </source>
</evidence>
<dbReference type="Proteomes" id="UP000321907">
    <property type="component" value="Unassembled WGS sequence"/>
</dbReference>
<reference evidence="8 9" key="1">
    <citation type="submission" date="2019-08" db="EMBL/GenBank/DDBJ databases">
        <title>Lewinella sp. strain SSH13 Genome sequencing and assembly.</title>
        <authorList>
            <person name="Kim I."/>
        </authorList>
    </citation>
    <scope>NUCLEOTIDE SEQUENCE [LARGE SCALE GENOMIC DNA]</scope>
    <source>
        <strain evidence="8 9">SSH13</strain>
    </source>
</reference>
<evidence type="ECO:0000313" key="8">
    <source>
        <dbReference type="EMBL" id="TXF89136.1"/>
    </source>
</evidence>
<evidence type="ECO:0000256" key="1">
    <source>
        <dbReference type="ARBA" id="ARBA00004141"/>
    </source>
</evidence>
<feature type="transmembrane region" description="Helical" evidence="6">
    <location>
        <begin position="38"/>
        <end position="55"/>
    </location>
</feature>
<dbReference type="OrthoDB" id="9769739at2"/>
<dbReference type="InterPro" id="IPR011547">
    <property type="entry name" value="SLC26A/SulP_dom"/>
</dbReference>
<dbReference type="InterPro" id="IPR001902">
    <property type="entry name" value="SLC26A/SulP_fam"/>
</dbReference>
<comment type="caution">
    <text evidence="8">The sequence shown here is derived from an EMBL/GenBank/DDBJ whole genome shotgun (WGS) entry which is preliminary data.</text>
</comment>
<accession>A0A5C7FNJ3</accession>
<dbReference type="GO" id="GO:0055085">
    <property type="term" value="P:transmembrane transport"/>
    <property type="evidence" value="ECO:0007669"/>
    <property type="project" value="InterPro"/>
</dbReference>
<gene>
    <name evidence="8" type="ORF">FUA23_11535</name>
</gene>
<dbReference type="AlphaFoldDB" id="A0A5C7FNJ3"/>
<proteinExistence type="predicted"/>
<feature type="transmembrane region" description="Helical" evidence="6">
    <location>
        <begin position="202"/>
        <end position="225"/>
    </location>
</feature>
<keyword evidence="9" id="KW-1185">Reference proteome</keyword>
<sequence length="558" mass="59371">MENFTTKYLKSDIKSGLVVFLVALPLCLGIALASGAPLFSGIISGVVAGIVVGTLSGSQLSVSGPAAGLTAIVVAAISSLGSFEAFLLAGVLAGVIQIVLGFAKAGILSNYLPSNVIEGMLAAIGIIIILSQLPHAVGFDEMHEGDFFFINAEGQHQLFVTLADTINFIHPGALIVVLVSLAILIAFMKVPFLQKIKSIPGALVAVLAGIAINEAFIATGSSLAITPDHLVSLPVPQSMDQFWGQFSLPDFAQVGRMDIWVVALTIAAVASIETLLCIEAADKMDPLKRYTDTNRELKAQGVGNMVSCLIGGIPVTSVIVRTSANVASGGRTKIAAISHGFFLMIAVLSIPFLLNKIPLSSLAAILLVIGFKLASPQKFIHMWNSSKKFQFIPFVVTVVAIVFTDLLVGVGIGLAVSVFFILSGNLKLAYFFRKDQYNEGEIINMELAQEVSFLNKAAIKRTFANLPENSQLVIDASNTVYIDHDVLQTIKEFVEEGAEERDISVKTIGFRKEYNIENSQSHVTSAASENGEGLSSGQIKNGTRIPSNQLNITNFETT</sequence>
<dbReference type="GO" id="GO:0016020">
    <property type="term" value="C:membrane"/>
    <property type="evidence" value="ECO:0007669"/>
    <property type="project" value="UniProtKB-SubCell"/>
</dbReference>
<dbReference type="EMBL" id="VOXD01000016">
    <property type="protein sequence ID" value="TXF89136.1"/>
    <property type="molecule type" value="Genomic_DNA"/>
</dbReference>
<feature type="transmembrane region" description="Helical" evidence="6">
    <location>
        <begin position="302"/>
        <end position="322"/>
    </location>
</feature>
<name>A0A5C7FNJ3_9BACT</name>
<keyword evidence="3 6" id="KW-1133">Transmembrane helix</keyword>
<protein>
    <submittedName>
        <fullName evidence="8">SulP family inorganic anion transporter</fullName>
    </submittedName>
</protein>
<evidence type="ECO:0000259" key="7">
    <source>
        <dbReference type="Pfam" id="PF00916"/>
    </source>
</evidence>
<dbReference type="Pfam" id="PF00916">
    <property type="entry name" value="Sulfate_transp"/>
    <property type="match status" value="1"/>
</dbReference>
<comment type="subcellular location">
    <subcellularLocation>
        <location evidence="1">Membrane</location>
        <topology evidence="1">Multi-pass membrane protein</topology>
    </subcellularLocation>
</comment>
<evidence type="ECO:0000313" key="9">
    <source>
        <dbReference type="Proteomes" id="UP000321907"/>
    </source>
</evidence>